<keyword evidence="1" id="KW-0596">Phosphopantetheine</keyword>
<reference evidence="4" key="1">
    <citation type="submission" date="2022-12" db="EMBL/GenBank/DDBJ databases">
        <title>Gycomyces niveus sp.nov.,a novel actinomycete isolated from soil in Shouguan.</title>
        <authorList>
            <person name="Yang X."/>
        </authorList>
    </citation>
    <scope>NUCLEOTIDE SEQUENCE</scope>
    <source>
        <strain evidence="4">NEAU-A15</strain>
    </source>
</reference>
<dbReference type="AlphaFoldDB" id="A0A9X3PEU4"/>
<keyword evidence="2" id="KW-0597">Phosphoprotein</keyword>
<gene>
    <name evidence="4" type="ORF">O1R50_24055</name>
</gene>
<sequence length="84" mass="9133">MEKSEWSSEFEAILRAHLQGVDPTQEIFPTDSLVAFGLDSLATVGLLVALEAHLGRAIPDELITPEAFKTPGGLWQMIEAAQRA</sequence>
<proteinExistence type="predicted"/>
<comment type="caution">
    <text evidence="4">The sequence shown here is derived from an EMBL/GenBank/DDBJ whole genome shotgun (WGS) entry which is preliminary data.</text>
</comment>
<organism evidence="4 5">
    <name type="scientific">Glycomyces luteolus</name>
    <dbReference type="NCBI Taxonomy" id="2670330"/>
    <lineage>
        <taxon>Bacteria</taxon>
        <taxon>Bacillati</taxon>
        <taxon>Actinomycetota</taxon>
        <taxon>Actinomycetes</taxon>
        <taxon>Glycomycetales</taxon>
        <taxon>Glycomycetaceae</taxon>
        <taxon>Glycomyces</taxon>
    </lineage>
</organism>
<dbReference type="Pfam" id="PF00550">
    <property type="entry name" value="PP-binding"/>
    <property type="match status" value="1"/>
</dbReference>
<keyword evidence="5" id="KW-1185">Reference proteome</keyword>
<dbReference type="InterPro" id="IPR036736">
    <property type="entry name" value="ACP-like_sf"/>
</dbReference>
<feature type="domain" description="Carrier" evidence="3">
    <location>
        <begin position="5"/>
        <end position="82"/>
    </location>
</feature>
<name>A0A9X3PEU4_9ACTN</name>
<dbReference type="Proteomes" id="UP001146067">
    <property type="component" value="Unassembled WGS sequence"/>
</dbReference>
<evidence type="ECO:0000256" key="2">
    <source>
        <dbReference type="ARBA" id="ARBA00022553"/>
    </source>
</evidence>
<evidence type="ECO:0000259" key="3">
    <source>
        <dbReference type="PROSITE" id="PS50075"/>
    </source>
</evidence>
<dbReference type="SUPFAM" id="SSF47336">
    <property type="entry name" value="ACP-like"/>
    <property type="match status" value="1"/>
</dbReference>
<accession>A0A9X3PEU4</accession>
<dbReference type="RefSeq" id="WP_270112799.1">
    <property type="nucleotide sequence ID" value="NZ_JAPZVP010000027.1"/>
</dbReference>
<evidence type="ECO:0000313" key="4">
    <source>
        <dbReference type="EMBL" id="MDA1362716.1"/>
    </source>
</evidence>
<dbReference type="PROSITE" id="PS50075">
    <property type="entry name" value="CARRIER"/>
    <property type="match status" value="1"/>
</dbReference>
<evidence type="ECO:0000313" key="5">
    <source>
        <dbReference type="Proteomes" id="UP001146067"/>
    </source>
</evidence>
<dbReference type="Gene3D" id="1.10.1200.10">
    <property type="entry name" value="ACP-like"/>
    <property type="match status" value="1"/>
</dbReference>
<dbReference type="EMBL" id="JAPZVP010000027">
    <property type="protein sequence ID" value="MDA1362716.1"/>
    <property type="molecule type" value="Genomic_DNA"/>
</dbReference>
<dbReference type="InterPro" id="IPR009081">
    <property type="entry name" value="PP-bd_ACP"/>
</dbReference>
<evidence type="ECO:0000256" key="1">
    <source>
        <dbReference type="ARBA" id="ARBA00022450"/>
    </source>
</evidence>
<dbReference type="InterPro" id="IPR006162">
    <property type="entry name" value="Ppantetheine_attach_site"/>
</dbReference>
<dbReference type="PROSITE" id="PS00012">
    <property type="entry name" value="PHOSPHOPANTETHEINE"/>
    <property type="match status" value="1"/>
</dbReference>
<protein>
    <submittedName>
        <fullName evidence="4">Acyl carrier protein</fullName>
    </submittedName>
</protein>